<dbReference type="InterPro" id="IPR051400">
    <property type="entry name" value="HAD-like_hydrolase"/>
</dbReference>
<evidence type="ECO:0000256" key="1">
    <source>
        <dbReference type="ARBA" id="ARBA00001946"/>
    </source>
</evidence>
<dbReference type="OrthoDB" id="9810501at2"/>
<dbReference type="PANTHER" id="PTHR46470:SF4">
    <property type="entry name" value="5-AMINO-6-(5-PHOSPHO-D-RIBITYLAMINO)URACIL PHOSPHATASE YIGB"/>
    <property type="match status" value="1"/>
</dbReference>
<dbReference type="SUPFAM" id="SSF56784">
    <property type="entry name" value="HAD-like"/>
    <property type="match status" value="1"/>
</dbReference>
<sequence length="257" mass="27931">MASALELRSELDRSVGNPPEIKAVCLDIDDTLVDFTSAARSALFTLIGRDDMWPAWQHTTDEYVARAVAGELDPKTMRLQRTKAFLTDMGVLLDDETVQVLEDRRQTQMCSGWRLFTDALPCLDWMRAAGLKLAAVTNASGPAQRDKMACLGLTRFFDAVVIAGERGVAKPASGIFHAACQELQVNPSNAVHIGDRLDLDAIGARDAGLHAIWLNREDEPAAHAPADVHVIADLTELPSLLVSEYVTPSVSVPAPRC</sequence>
<dbReference type="GO" id="GO:0044281">
    <property type="term" value="P:small molecule metabolic process"/>
    <property type="evidence" value="ECO:0007669"/>
    <property type="project" value="UniProtKB-ARBA"/>
</dbReference>
<dbReference type="RefSeq" id="WP_084430661.1">
    <property type="nucleotide sequence ID" value="NZ_FWXV01000006.1"/>
</dbReference>
<name>A0A1Y5XX80_KIBAR</name>
<keyword evidence="2 4" id="KW-0378">Hydrolase</keyword>
<gene>
    <name evidence="4" type="ORF">SAMN05661093_06664</name>
</gene>
<dbReference type="EMBL" id="FWXV01000006">
    <property type="protein sequence ID" value="SMD20988.1"/>
    <property type="molecule type" value="Genomic_DNA"/>
</dbReference>
<reference evidence="4 5" key="1">
    <citation type="submission" date="2017-04" db="EMBL/GenBank/DDBJ databases">
        <authorList>
            <person name="Afonso C.L."/>
            <person name="Miller P.J."/>
            <person name="Scott M.A."/>
            <person name="Spackman E."/>
            <person name="Goraichik I."/>
            <person name="Dimitrov K.M."/>
            <person name="Suarez D.L."/>
            <person name="Swayne D.E."/>
        </authorList>
    </citation>
    <scope>NUCLEOTIDE SEQUENCE [LARGE SCALE GENOMIC DNA]</scope>
    <source>
        <strain evidence="4 5">DSM 43828</strain>
    </source>
</reference>
<dbReference type="Proteomes" id="UP000192674">
    <property type="component" value="Unassembled WGS sequence"/>
</dbReference>
<dbReference type="Pfam" id="PF00702">
    <property type="entry name" value="Hydrolase"/>
    <property type="match status" value="1"/>
</dbReference>
<dbReference type="InterPro" id="IPR036412">
    <property type="entry name" value="HAD-like_sf"/>
</dbReference>
<dbReference type="Gene3D" id="3.40.50.1000">
    <property type="entry name" value="HAD superfamily/HAD-like"/>
    <property type="match status" value="1"/>
</dbReference>
<dbReference type="InterPro" id="IPR023214">
    <property type="entry name" value="HAD_sf"/>
</dbReference>
<organism evidence="4 5">
    <name type="scientific">Kibdelosporangium aridum</name>
    <dbReference type="NCBI Taxonomy" id="2030"/>
    <lineage>
        <taxon>Bacteria</taxon>
        <taxon>Bacillati</taxon>
        <taxon>Actinomycetota</taxon>
        <taxon>Actinomycetes</taxon>
        <taxon>Pseudonocardiales</taxon>
        <taxon>Pseudonocardiaceae</taxon>
        <taxon>Kibdelosporangium</taxon>
    </lineage>
</organism>
<dbReference type="NCBIfam" id="TIGR01549">
    <property type="entry name" value="HAD-SF-IA-v1"/>
    <property type="match status" value="1"/>
</dbReference>
<dbReference type="SFLD" id="SFLDG01129">
    <property type="entry name" value="C1.5:_HAD__Beta-PGM__Phosphata"/>
    <property type="match status" value="1"/>
</dbReference>
<dbReference type="InterPro" id="IPR006439">
    <property type="entry name" value="HAD-SF_hydro_IA"/>
</dbReference>
<keyword evidence="3" id="KW-0460">Magnesium</keyword>
<dbReference type="GO" id="GO:0016787">
    <property type="term" value="F:hydrolase activity"/>
    <property type="evidence" value="ECO:0007669"/>
    <property type="project" value="UniProtKB-KW"/>
</dbReference>
<accession>A0A1Y5XX80</accession>
<dbReference type="Gene3D" id="1.20.120.710">
    <property type="entry name" value="Haloacid dehalogenase hydrolase-like domain"/>
    <property type="match status" value="1"/>
</dbReference>
<evidence type="ECO:0000313" key="4">
    <source>
        <dbReference type="EMBL" id="SMD20988.1"/>
    </source>
</evidence>
<dbReference type="SFLD" id="SFLDS00003">
    <property type="entry name" value="Haloacid_Dehalogenase"/>
    <property type="match status" value="1"/>
</dbReference>
<comment type="cofactor">
    <cofactor evidence="1">
        <name>Mg(2+)</name>
        <dbReference type="ChEBI" id="CHEBI:18420"/>
    </cofactor>
</comment>
<evidence type="ECO:0000256" key="3">
    <source>
        <dbReference type="ARBA" id="ARBA00022842"/>
    </source>
</evidence>
<dbReference type="PRINTS" id="PR00413">
    <property type="entry name" value="HADHALOGNASE"/>
</dbReference>
<evidence type="ECO:0000256" key="2">
    <source>
        <dbReference type="ARBA" id="ARBA00022801"/>
    </source>
</evidence>
<dbReference type="PANTHER" id="PTHR46470">
    <property type="entry name" value="N-ACYLNEURAMINATE-9-PHOSPHATASE"/>
    <property type="match status" value="1"/>
</dbReference>
<protein>
    <submittedName>
        <fullName evidence="4">Putative hydrolase of the HAD superfamily</fullName>
    </submittedName>
</protein>
<evidence type="ECO:0000313" key="5">
    <source>
        <dbReference type="Proteomes" id="UP000192674"/>
    </source>
</evidence>
<dbReference type="AlphaFoldDB" id="A0A1Y5XX80"/>
<proteinExistence type="predicted"/>
<keyword evidence="5" id="KW-1185">Reference proteome</keyword>